<dbReference type="AlphaFoldDB" id="A0A3L8P5S6"/>
<keyword evidence="3" id="KW-1185">Reference proteome</keyword>
<dbReference type="InterPro" id="IPR043166">
    <property type="entry name" value="LarA-like_C"/>
</dbReference>
<dbReference type="InterPro" id="IPR018657">
    <property type="entry name" value="LarA-like_N"/>
</dbReference>
<reference evidence="2 3" key="1">
    <citation type="submission" date="2018-10" db="EMBL/GenBank/DDBJ databases">
        <title>Marmoricola sp. 4Q3S-7 whole genome shotgun sequence.</title>
        <authorList>
            <person name="Li F."/>
        </authorList>
    </citation>
    <scope>NUCLEOTIDE SEQUENCE [LARGE SCALE GENOMIC DNA]</scope>
    <source>
        <strain evidence="2 3">4Q3S-7</strain>
    </source>
</reference>
<dbReference type="InterPro" id="IPR048068">
    <property type="entry name" value="LarA-like"/>
</dbReference>
<dbReference type="Pfam" id="PF09861">
    <property type="entry name" value="Lar_N"/>
    <property type="match status" value="1"/>
</dbReference>
<dbReference type="EMBL" id="RDBE01000001">
    <property type="protein sequence ID" value="RLV50424.1"/>
    <property type="molecule type" value="Genomic_DNA"/>
</dbReference>
<dbReference type="GO" id="GO:0050043">
    <property type="term" value="F:lactate racemase activity"/>
    <property type="evidence" value="ECO:0007669"/>
    <property type="project" value="InterPro"/>
</dbReference>
<evidence type="ECO:0000313" key="2">
    <source>
        <dbReference type="EMBL" id="RLV50424.1"/>
    </source>
</evidence>
<dbReference type="Gene3D" id="3.90.226.30">
    <property type="match status" value="1"/>
</dbReference>
<feature type="domain" description="LarA-like N-terminal" evidence="1">
    <location>
        <begin position="24"/>
        <end position="224"/>
    </location>
</feature>
<name>A0A3L8P5S6_9ACTN</name>
<organism evidence="2 3">
    <name type="scientific">Nocardioides mangrovicus</name>
    <dbReference type="NCBI Taxonomy" id="2478913"/>
    <lineage>
        <taxon>Bacteria</taxon>
        <taxon>Bacillati</taxon>
        <taxon>Actinomycetota</taxon>
        <taxon>Actinomycetes</taxon>
        <taxon>Propionibacteriales</taxon>
        <taxon>Nocardioidaceae</taxon>
        <taxon>Nocardioides</taxon>
    </lineage>
</organism>
<evidence type="ECO:0000259" key="1">
    <source>
        <dbReference type="Pfam" id="PF09861"/>
    </source>
</evidence>
<dbReference type="Proteomes" id="UP000281708">
    <property type="component" value="Unassembled WGS sequence"/>
</dbReference>
<dbReference type="Gene3D" id="3.40.50.11440">
    <property type="match status" value="1"/>
</dbReference>
<accession>A0A3L8P5S6</accession>
<proteinExistence type="predicted"/>
<comment type="caution">
    <text evidence="2">The sequence shown here is derived from an EMBL/GenBank/DDBJ whole genome shotgun (WGS) entry which is preliminary data.</text>
</comment>
<dbReference type="PANTHER" id="PTHR33171">
    <property type="entry name" value="LAR_N DOMAIN-CONTAINING PROTEIN"/>
    <property type="match status" value="1"/>
</dbReference>
<sequence length="489" mass="52783">MHVTCNPDTLSERGPFSVHVSLEYGDDLIDVEVPDTSVVVDAAQASEPTPLADPVGATRAALDQPLGSEPVKGLVGPGSTVTIAFPDRVKGGAHETAHRRTVLPLLLDDLFAAGVRPEDVRLVCAIGLHRKNRPDEIEGYLGDAVHRVPAQNVVNHDAEDPDGIVDLGTSSLGDPVAVNRHVVESDLSILIGHAAGNPYGGFSGGYKMPSTGLTTWRSIASHHTPRSLYRDDFVPVSPHSHFRDQLRAIGQRIEEALPQPFFSVDAVLDSANRQLGVAAGLITDVEQATWPLAAQRTDLDVGGPDHQPADVLLIGVPRTFHYGPGMGSNPILLTQAIGASVIRAKKALVDKPVVIAAAVCDGWFNLKEFPPYEAVYDVLATCQHPADMKQHEELLATDPHWVELYRHHQGYHPFHAFSMVYMGGVAREQTLATFVAGARRPDQARVMGHRTTATVEEALREAAALLGREPRVVVVPQLSKPQFHLVPRA</sequence>
<gene>
    <name evidence="2" type="ORF">D9V37_00005</name>
</gene>
<dbReference type="PANTHER" id="PTHR33171:SF17">
    <property type="entry name" value="LARA-LIKE N-TERMINAL DOMAIN-CONTAINING PROTEIN"/>
    <property type="match status" value="1"/>
</dbReference>
<protein>
    <submittedName>
        <fullName evidence="2">DUF2088 domain-containing protein</fullName>
    </submittedName>
</protein>
<evidence type="ECO:0000313" key="3">
    <source>
        <dbReference type="Proteomes" id="UP000281708"/>
    </source>
</evidence>